<keyword evidence="2" id="KW-1185">Reference proteome</keyword>
<evidence type="ECO:0000313" key="1">
    <source>
        <dbReference type="EMBL" id="GAA3191972.1"/>
    </source>
</evidence>
<dbReference type="EMBL" id="BAAAUV010000001">
    <property type="protein sequence ID" value="GAA3191972.1"/>
    <property type="molecule type" value="Genomic_DNA"/>
</dbReference>
<reference evidence="2" key="1">
    <citation type="journal article" date="2019" name="Int. J. Syst. Evol. Microbiol.">
        <title>The Global Catalogue of Microorganisms (GCM) 10K type strain sequencing project: providing services to taxonomists for standard genome sequencing and annotation.</title>
        <authorList>
            <consortium name="The Broad Institute Genomics Platform"/>
            <consortium name="The Broad Institute Genome Sequencing Center for Infectious Disease"/>
            <person name="Wu L."/>
            <person name="Ma J."/>
        </authorList>
    </citation>
    <scope>NUCLEOTIDE SEQUENCE [LARGE SCALE GENOMIC DNA]</scope>
    <source>
        <strain evidence="2">JCM 9377</strain>
    </source>
</reference>
<proteinExistence type="predicted"/>
<protein>
    <recommendedName>
        <fullName evidence="3">Stress responsive alpha/beta barrel protein</fullName>
    </recommendedName>
</protein>
<dbReference type="SUPFAM" id="SSF54909">
    <property type="entry name" value="Dimeric alpha+beta barrel"/>
    <property type="match status" value="1"/>
</dbReference>
<evidence type="ECO:0000313" key="2">
    <source>
        <dbReference type="Proteomes" id="UP001501237"/>
    </source>
</evidence>
<name>A0ABP6PVK9_9ACTN</name>
<accession>A0ABP6PVK9</accession>
<sequence length="101" mass="11691">MTHTILFAFPDEMSEADRAEFFREGTAMALDSGLVESYEHRPGIPLSTEVAPVFVPSAMARIRYADVESLREYLRHPPVAEFVRRWRRRFPYQAVSVNTED</sequence>
<comment type="caution">
    <text evidence="1">The sequence shown here is derived from an EMBL/GenBank/DDBJ whole genome shotgun (WGS) entry which is preliminary data.</text>
</comment>
<organism evidence="1 2">
    <name type="scientific">Actinocorallia longicatena</name>
    <dbReference type="NCBI Taxonomy" id="111803"/>
    <lineage>
        <taxon>Bacteria</taxon>
        <taxon>Bacillati</taxon>
        <taxon>Actinomycetota</taxon>
        <taxon>Actinomycetes</taxon>
        <taxon>Streptosporangiales</taxon>
        <taxon>Thermomonosporaceae</taxon>
        <taxon>Actinocorallia</taxon>
    </lineage>
</organism>
<gene>
    <name evidence="1" type="ORF">GCM10010468_00570</name>
</gene>
<dbReference type="Proteomes" id="UP001501237">
    <property type="component" value="Unassembled WGS sequence"/>
</dbReference>
<evidence type="ECO:0008006" key="3">
    <source>
        <dbReference type="Google" id="ProtNLM"/>
    </source>
</evidence>
<dbReference type="Gene3D" id="3.30.70.100">
    <property type="match status" value="1"/>
</dbReference>
<dbReference type="InterPro" id="IPR011008">
    <property type="entry name" value="Dimeric_a/b-barrel"/>
</dbReference>